<dbReference type="GO" id="GO:0003677">
    <property type="term" value="F:DNA binding"/>
    <property type="evidence" value="ECO:0007669"/>
    <property type="project" value="InterPro"/>
</dbReference>
<dbReference type="Gene3D" id="1.10.1740.10">
    <property type="match status" value="1"/>
</dbReference>
<organism evidence="7 8">
    <name type="scientific">Alcanivorax dieselolei (strain DSM 16502 / CGMCC 1.3690 / MCCC 1A00001 / B-5)</name>
    <name type="common">Alloalcanivorax dieselolei</name>
    <dbReference type="NCBI Taxonomy" id="930169"/>
    <lineage>
        <taxon>Bacteria</taxon>
        <taxon>Pseudomonadati</taxon>
        <taxon>Pseudomonadota</taxon>
        <taxon>Gammaproteobacteria</taxon>
        <taxon>Oceanospirillales</taxon>
        <taxon>Alcanivoracaceae</taxon>
        <taxon>Alloalcanivorax</taxon>
    </lineage>
</organism>
<name>K0CIN8_ALCDB</name>
<dbReference type="OrthoDB" id="8589148at2"/>
<dbReference type="STRING" id="930169.B5T_03169"/>
<reference evidence="7 8" key="1">
    <citation type="journal article" date="2012" name="J. Bacteriol.">
        <title>Complete genome sequence of Alcanivorax dieselolei type strain B5.</title>
        <authorList>
            <person name="Lai Q."/>
            <person name="Li W."/>
            <person name="Shao Z."/>
        </authorList>
    </citation>
    <scope>NUCLEOTIDE SEQUENCE [LARGE SCALE GENOMIC DNA]</scope>
    <source>
        <strain evidence="8">DSM 16502 / CGMCC 1.3690 / B-5</strain>
    </source>
</reference>
<dbReference type="RefSeq" id="WP_014995501.1">
    <property type="nucleotide sequence ID" value="NC_018691.1"/>
</dbReference>
<keyword evidence="4" id="KW-0804">Transcription</keyword>
<evidence type="ECO:0000313" key="7">
    <source>
        <dbReference type="EMBL" id="AFT71436.1"/>
    </source>
</evidence>
<feature type="domain" description="RNA polymerase sigma-70 region 2" evidence="5">
    <location>
        <begin position="10"/>
        <end position="70"/>
    </location>
</feature>
<gene>
    <name evidence="7" type="ordered locus">B5T_03169</name>
</gene>
<evidence type="ECO:0000256" key="2">
    <source>
        <dbReference type="ARBA" id="ARBA00023015"/>
    </source>
</evidence>
<dbReference type="PANTHER" id="PTHR43133:SF63">
    <property type="entry name" value="RNA POLYMERASE SIGMA FACTOR FECI-RELATED"/>
    <property type="match status" value="1"/>
</dbReference>
<evidence type="ECO:0000256" key="4">
    <source>
        <dbReference type="ARBA" id="ARBA00023163"/>
    </source>
</evidence>
<dbReference type="Proteomes" id="UP000006286">
    <property type="component" value="Chromosome"/>
</dbReference>
<proteinExistence type="inferred from homology"/>
<dbReference type="eggNOG" id="COG1595">
    <property type="taxonomic scope" value="Bacteria"/>
</dbReference>
<evidence type="ECO:0000256" key="1">
    <source>
        <dbReference type="ARBA" id="ARBA00010641"/>
    </source>
</evidence>
<evidence type="ECO:0000256" key="3">
    <source>
        <dbReference type="ARBA" id="ARBA00023082"/>
    </source>
</evidence>
<evidence type="ECO:0000313" key="8">
    <source>
        <dbReference type="Proteomes" id="UP000006286"/>
    </source>
</evidence>
<dbReference type="SUPFAM" id="SSF88659">
    <property type="entry name" value="Sigma3 and sigma4 domains of RNA polymerase sigma factors"/>
    <property type="match status" value="1"/>
</dbReference>
<dbReference type="InterPro" id="IPR039425">
    <property type="entry name" value="RNA_pol_sigma-70-like"/>
</dbReference>
<dbReference type="PATRIC" id="fig|930169.3.peg.3129"/>
<dbReference type="AlphaFoldDB" id="K0CIN8"/>
<dbReference type="GO" id="GO:0006352">
    <property type="term" value="P:DNA-templated transcription initiation"/>
    <property type="evidence" value="ECO:0007669"/>
    <property type="project" value="InterPro"/>
</dbReference>
<dbReference type="EMBL" id="CP003466">
    <property type="protein sequence ID" value="AFT71436.1"/>
    <property type="molecule type" value="Genomic_DNA"/>
</dbReference>
<sequence length="173" mass="19834">MRDEFLACYAELRRRLRFSLGNEDLADDVLHETWLRVDRLGKGEEIHNPGAYFYRVAMNVAHDHRNKSARLLYSDEIEALLDEGEGTDNPADRAQEWYELEALKAAIEALPPRRRDILVASRMEAIPHKEIARQFGISVRMVEKELKAALAFCGERVDRRVIRRFGPGAGKAS</sequence>
<dbReference type="InterPro" id="IPR036388">
    <property type="entry name" value="WH-like_DNA-bd_sf"/>
</dbReference>
<evidence type="ECO:0000259" key="5">
    <source>
        <dbReference type="Pfam" id="PF04542"/>
    </source>
</evidence>
<protein>
    <submittedName>
        <fullName evidence="7">RNA polymerase sigma-70 factor, ECF subfamily</fullName>
    </submittedName>
</protein>
<accession>K0CIN8</accession>
<keyword evidence="8" id="KW-1185">Reference proteome</keyword>
<dbReference type="HOGENOM" id="CLU_047691_12_3_6"/>
<dbReference type="InterPro" id="IPR007627">
    <property type="entry name" value="RNA_pol_sigma70_r2"/>
</dbReference>
<dbReference type="InterPro" id="IPR014284">
    <property type="entry name" value="RNA_pol_sigma-70_dom"/>
</dbReference>
<feature type="domain" description="RNA polymerase sigma factor 70 region 4 type 2" evidence="6">
    <location>
        <begin position="101"/>
        <end position="153"/>
    </location>
</feature>
<dbReference type="NCBIfam" id="TIGR02937">
    <property type="entry name" value="sigma70-ECF"/>
    <property type="match status" value="1"/>
</dbReference>
<keyword evidence="3" id="KW-0731">Sigma factor</keyword>
<dbReference type="Pfam" id="PF04542">
    <property type="entry name" value="Sigma70_r2"/>
    <property type="match status" value="1"/>
</dbReference>
<dbReference type="InterPro" id="IPR013324">
    <property type="entry name" value="RNA_pol_sigma_r3/r4-like"/>
</dbReference>
<dbReference type="InterPro" id="IPR013325">
    <property type="entry name" value="RNA_pol_sigma_r2"/>
</dbReference>
<keyword evidence="2" id="KW-0805">Transcription regulation</keyword>
<dbReference type="KEGG" id="adi:B5T_03169"/>
<dbReference type="InterPro" id="IPR013249">
    <property type="entry name" value="RNA_pol_sigma70_r4_t2"/>
</dbReference>
<dbReference type="Gene3D" id="1.10.10.10">
    <property type="entry name" value="Winged helix-like DNA-binding domain superfamily/Winged helix DNA-binding domain"/>
    <property type="match status" value="1"/>
</dbReference>
<comment type="similarity">
    <text evidence="1">Belongs to the sigma-70 factor family. ECF subfamily.</text>
</comment>
<dbReference type="PANTHER" id="PTHR43133">
    <property type="entry name" value="RNA POLYMERASE ECF-TYPE SIGMA FACTO"/>
    <property type="match status" value="1"/>
</dbReference>
<evidence type="ECO:0000259" key="6">
    <source>
        <dbReference type="Pfam" id="PF08281"/>
    </source>
</evidence>
<dbReference type="GO" id="GO:0016987">
    <property type="term" value="F:sigma factor activity"/>
    <property type="evidence" value="ECO:0007669"/>
    <property type="project" value="UniProtKB-KW"/>
</dbReference>
<dbReference type="SUPFAM" id="SSF88946">
    <property type="entry name" value="Sigma2 domain of RNA polymerase sigma factors"/>
    <property type="match status" value="1"/>
</dbReference>
<dbReference type="Pfam" id="PF08281">
    <property type="entry name" value="Sigma70_r4_2"/>
    <property type="match status" value="1"/>
</dbReference>